<dbReference type="PANTHER" id="PTHR10192">
    <property type="entry name" value="MOLYBDOPTERIN BIOSYNTHESIS PROTEIN"/>
    <property type="match status" value="1"/>
</dbReference>
<comment type="caution">
    <text evidence="13">The sequence shown here is derived from an EMBL/GenBank/DDBJ whole genome shotgun (WGS) entry which is preliminary data.</text>
</comment>
<dbReference type="FunFam" id="3.40.980.10:FF:000004">
    <property type="entry name" value="Molybdopterin molybdenumtransferase"/>
    <property type="match status" value="1"/>
</dbReference>
<dbReference type="Gene3D" id="3.40.980.10">
    <property type="entry name" value="MoaB/Mog-like domain"/>
    <property type="match status" value="1"/>
</dbReference>
<dbReference type="GO" id="GO:0005829">
    <property type="term" value="C:cytosol"/>
    <property type="evidence" value="ECO:0007669"/>
    <property type="project" value="TreeGrafter"/>
</dbReference>
<dbReference type="CDD" id="cd00887">
    <property type="entry name" value="MoeA"/>
    <property type="match status" value="1"/>
</dbReference>
<reference evidence="13 14" key="1">
    <citation type="submission" date="2018-08" db="EMBL/GenBank/DDBJ databases">
        <title>Draft genome sequence of Rhodobacter sphaeroides FY.</title>
        <authorList>
            <person name="Rayyan A."/>
            <person name="Meyer T.E."/>
            <person name="Kyndt J.A."/>
        </authorList>
    </citation>
    <scope>NUCLEOTIDE SEQUENCE [LARGE SCALE GENOMIC DNA]</scope>
    <source>
        <strain evidence="13 14">FY</strain>
    </source>
</reference>
<keyword evidence="5 11" id="KW-0500">Molybdenum</keyword>
<keyword evidence="6 11" id="KW-0808">Transferase</keyword>
<evidence type="ECO:0000256" key="10">
    <source>
        <dbReference type="ARBA" id="ARBA00047317"/>
    </source>
</evidence>
<evidence type="ECO:0000256" key="1">
    <source>
        <dbReference type="ARBA" id="ARBA00001946"/>
    </source>
</evidence>
<keyword evidence="7 11" id="KW-0479">Metal-binding</keyword>
<evidence type="ECO:0000256" key="8">
    <source>
        <dbReference type="ARBA" id="ARBA00022842"/>
    </source>
</evidence>
<evidence type="ECO:0000259" key="12">
    <source>
        <dbReference type="SMART" id="SM00852"/>
    </source>
</evidence>
<dbReference type="EC" id="2.10.1.1" evidence="11"/>
<gene>
    <name evidence="13" type="ORF">D1114_16500</name>
</gene>
<dbReference type="SMART" id="SM00852">
    <property type="entry name" value="MoCF_biosynth"/>
    <property type="match status" value="1"/>
</dbReference>
<dbReference type="InterPro" id="IPR005110">
    <property type="entry name" value="MoeA_linker/N"/>
</dbReference>
<dbReference type="Pfam" id="PF03454">
    <property type="entry name" value="MoeA_C"/>
    <property type="match status" value="1"/>
</dbReference>
<dbReference type="InterPro" id="IPR005111">
    <property type="entry name" value="MoeA_C_domain_IV"/>
</dbReference>
<keyword evidence="8 11" id="KW-0460">Magnesium</keyword>
<dbReference type="Gene3D" id="3.90.105.10">
    <property type="entry name" value="Molybdopterin biosynthesis moea protein, domain 2"/>
    <property type="match status" value="1"/>
</dbReference>
<protein>
    <recommendedName>
        <fullName evidence="11">Molybdopterin molybdenumtransferase</fullName>
        <ecNumber evidence="11">2.10.1.1</ecNumber>
    </recommendedName>
</protein>
<dbReference type="PANTHER" id="PTHR10192:SF5">
    <property type="entry name" value="GEPHYRIN"/>
    <property type="match status" value="1"/>
</dbReference>
<dbReference type="Gene3D" id="2.170.190.11">
    <property type="entry name" value="Molybdopterin biosynthesis moea protein, domain 3"/>
    <property type="match status" value="1"/>
</dbReference>
<keyword evidence="9 11" id="KW-0501">Molybdenum cofactor biosynthesis</keyword>
<evidence type="ECO:0000256" key="5">
    <source>
        <dbReference type="ARBA" id="ARBA00022505"/>
    </source>
</evidence>
<dbReference type="Pfam" id="PF00994">
    <property type="entry name" value="MoCF_biosynth"/>
    <property type="match status" value="1"/>
</dbReference>
<evidence type="ECO:0000256" key="2">
    <source>
        <dbReference type="ARBA" id="ARBA00002901"/>
    </source>
</evidence>
<evidence type="ECO:0000256" key="11">
    <source>
        <dbReference type="RuleBase" id="RU365090"/>
    </source>
</evidence>
<dbReference type="InterPro" id="IPR038987">
    <property type="entry name" value="MoeA-like"/>
</dbReference>
<evidence type="ECO:0000256" key="9">
    <source>
        <dbReference type="ARBA" id="ARBA00023150"/>
    </source>
</evidence>
<comment type="cofactor">
    <cofactor evidence="1 11">
        <name>Mg(2+)</name>
        <dbReference type="ChEBI" id="CHEBI:18420"/>
    </cofactor>
</comment>
<dbReference type="InterPro" id="IPR036135">
    <property type="entry name" value="MoeA_linker/N_sf"/>
</dbReference>
<dbReference type="GO" id="GO:0061599">
    <property type="term" value="F:molybdopterin molybdotransferase activity"/>
    <property type="evidence" value="ECO:0007669"/>
    <property type="project" value="UniProtKB-UniRule"/>
</dbReference>
<proteinExistence type="inferred from homology"/>
<comment type="function">
    <text evidence="2 11">Catalyzes the insertion of molybdate into adenylated molybdopterin with the concomitant release of AMP.</text>
</comment>
<dbReference type="SUPFAM" id="SSF53218">
    <property type="entry name" value="Molybdenum cofactor biosynthesis proteins"/>
    <property type="match status" value="1"/>
</dbReference>
<dbReference type="AlphaFoldDB" id="A0AAX1UHV8"/>
<comment type="similarity">
    <text evidence="4 11">Belongs to the MoeA family.</text>
</comment>
<evidence type="ECO:0000313" key="14">
    <source>
        <dbReference type="Proteomes" id="UP000266305"/>
    </source>
</evidence>
<comment type="pathway">
    <text evidence="3 11">Cofactor biosynthesis; molybdopterin biosynthesis.</text>
</comment>
<dbReference type="Gene3D" id="2.40.340.10">
    <property type="entry name" value="MoeA, C-terminal, domain IV"/>
    <property type="match status" value="1"/>
</dbReference>
<evidence type="ECO:0000313" key="13">
    <source>
        <dbReference type="EMBL" id="RHZ92803.1"/>
    </source>
</evidence>
<feature type="domain" description="MoaB/Mog" evidence="12">
    <location>
        <begin position="171"/>
        <end position="308"/>
    </location>
</feature>
<dbReference type="GO" id="GO:0006777">
    <property type="term" value="P:Mo-molybdopterin cofactor biosynthetic process"/>
    <property type="evidence" value="ECO:0007669"/>
    <property type="project" value="UniProtKB-UniRule"/>
</dbReference>
<sequence length="394" mass="41347">MISVEEALARALALAAPLPVERVALGEARGRVMPRPALATRDQPPFDASAMDGYALIGDPPAGATFPVVGEAAAGHGYEGALRPGEAVRIFTGAPVPEGATRVVLQEDVTAEGGTIRLNAAATGGTHIRPRGQDFRTGDSLSPRRLRPNDLALLAAMNIPEVTVTRRPSVALIATGDELVMPGEVPRPDQIVASNSFALKALVEAEGAEARLLPIARDTEDELRTVLDLASDADLIVTIGGASVGDHDLVGKVAAGMGLERAFYKIAMRPGKPLMAGRLRGVPMLGLPGNPVSSIVCAHLFLLPMLRAMLGLPPTPAPLLRAELAVALPANPTRAHYMRARLTRQDGLPRIEPFSSQDSALLRLLAEADALLVRPVDDGPRAVGDLVDYISLNS</sequence>
<evidence type="ECO:0000256" key="6">
    <source>
        <dbReference type="ARBA" id="ARBA00022679"/>
    </source>
</evidence>
<organism evidence="13 14">
    <name type="scientific">Cereibacter sphaeroides</name>
    <name type="common">Rhodobacter sphaeroides</name>
    <dbReference type="NCBI Taxonomy" id="1063"/>
    <lineage>
        <taxon>Bacteria</taxon>
        <taxon>Pseudomonadati</taxon>
        <taxon>Pseudomonadota</taxon>
        <taxon>Alphaproteobacteria</taxon>
        <taxon>Rhodobacterales</taxon>
        <taxon>Paracoccaceae</taxon>
        <taxon>Cereibacter</taxon>
    </lineage>
</organism>
<dbReference type="InterPro" id="IPR036425">
    <property type="entry name" value="MoaB/Mog-like_dom_sf"/>
</dbReference>
<dbReference type="SUPFAM" id="SSF63867">
    <property type="entry name" value="MoeA C-terminal domain-like"/>
    <property type="match status" value="1"/>
</dbReference>
<dbReference type="InterPro" id="IPR001453">
    <property type="entry name" value="MoaB/Mog_dom"/>
</dbReference>
<dbReference type="SUPFAM" id="SSF63882">
    <property type="entry name" value="MoeA N-terminal region -like"/>
    <property type="match status" value="1"/>
</dbReference>
<dbReference type="EMBL" id="QWGP01000021">
    <property type="protein sequence ID" value="RHZ92803.1"/>
    <property type="molecule type" value="Genomic_DNA"/>
</dbReference>
<accession>A0AAX1UHV8</accession>
<evidence type="ECO:0000256" key="3">
    <source>
        <dbReference type="ARBA" id="ARBA00005046"/>
    </source>
</evidence>
<evidence type="ECO:0000256" key="7">
    <source>
        <dbReference type="ARBA" id="ARBA00022723"/>
    </source>
</evidence>
<comment type="catalytic activity">
    <reaction evidence="10">
        <text>adenylyl-molybdopterin + molybdate = Mo-molybdopterin + AMP + H(+)</text>
        <dbReference type="Rhea" id="RHEA:35047"/>
        <dbReference type="ChEBI" id="CHEBI:15378"/>
        <dbReference type="ChEBI" id="CHEBI:36264"/>
        <dbReference type="ChEBI" id="CHEBI:62727"/>
        <dbReference type="ChEBI" id="CHEBI:71302"/>
        <dbReference type="ChEBI" id="CHEBI:456215"/>
        <dbReference type="EC" id="2.10.1.1"/>
    </reaction>
</comment>
<dbReference type="GO" id="GO:0046872">
    <property type="term" value="F:metal ion binding"/>
    <property type="evidence" value="ECO:0007669"/>
    <property type="project" value="UniProtKB-UniRule"/>
</dbReference>
<dbReference type="Pfam" id="PF03453">
    <property type="entry name" value="MoeA_N"/>
    <property type="match status" value="1"/>
</dbReference>
<dbReference type="InterPro" id="IPR036688">
    <property type="entry name" value="MoeA_C_domain_IV_sf"/>
</dbReference>
<evidence type="ECO:0000256" key="4">
    <source>
        <dbReference type="ARBA" id="ARBA00010763"/>
    </source>
</evidence>
<dbReference type="NCBIfam" id="NF045515">
    <property type="entry name" value="Glp_gephyrin"/>
    <property type="match status" value="1"/>
</dbReference>
<dbReference type="Proteomes" id="UP000266305">
    <property type="component" value="Unassembled WGS sequence"/>
</dbReference>
<dbReference type="RefSeq" id="WP_119000793.1">
    <property type="nucleotide sequence ID" value="NZ_QWGP01000021.1"/>
</dbReference>
<name>A0AAX1UHV8_CERSP</name>